<comment type="caution">
    <text evidence="2">The sequence shown here is derived from an EMBL/GenBank/DDBJ whole genome shotgun (WGS) entry which is preliminary data.</text>
</comment>
<evidence type="ECO:0000313" key="2">
    <source>
        <dbReference type="EMBL" id="MCJ2177516.1"/>
    </source>
</evidence>
<dbReference type="RefSeq" id="WP_243990611.1">
    <property type="nucleotide sequence ID" value="NZ_JALHLE010000003.1"/>
</dbReference>
<reference evidence="2" key="1">
    <citation type="submission" date="2022-03" db="EMBL/GenBank/DDBJ databases">
        <title>Identification of a novel bacterium isolated from mangrove sediments.</title>
        <authorList>
            <person name="Pan X."/>
        </authorList>
    </citation>
    <scope>NUCLEOTIDE SEQUENCE</scope>
    <source>
        <strain evidence="2">B2580</strain>
    </source>
</reference>
<protein>
    <submittedName>
        <fullName evidence="2">Uncharacterized protein</fullName>
    </submittedName>
</protein>
<organism evidence="2 3">
    <name type="scientific">Novosphingobium album</name>
    <name type="common">ex Hu et al. 2023</name>
    <dbReference type="NCBI Taxonomy" id="2930093"/>
    <lineage>
        <taxon>Bacteria</taxon>
        <taxon>Pseudomonadati</taxon>
        <taxon>Pseudomonadota</taxon>
        <taxon>Alphaproteobacteria</taxon>
        <taxon>Sphingomonadales</taxon>
        <taxon>Sphingomonadaceae</taxon>
        <taxon>Novosphingobium</taxon>
    </lineage>
</organism>
<feature type="chain" id="PRO_5046939121" evidence="1">
    <location>
        <begin position="26"/>
        <end position="106"/>
    </location>
</feature>
<dbReference type="Proteomes" id="UP001162880">
    <property type="component" value="Unassembled WGS sequence"/>
</dbReference>
<name>A0ABT0AXK8_9SPHN</name>
<gene>
    <name evidence="2" type="ORF">MTR64_03005</name>
</gene>
<proteinExistence type="predicted"/>
<keyword evidence="3" id="KW-1185">Reference proteome</keyword>
<sequence>MNKFAPLAALATVATLAFVPTAVFAETTQAVHEVTEEAAAPVQLNAGMMLYASNGYRIAPIYRVNADGNPQVILNGRLVTVPASTVSEVEGKVTTSLSKKEVASAK</sequence>
<dbReference type="EMBL" id="JALHLE010000003">
    <property type="protein sequence ID" value="MCJ2177516.1"/>
    <property type="molecule type" value="Genomic_DNA"/>
</dbReference>
<feature type="signal peptide" evidence="1">
    <location>
        <begin position="1"/>
        <end position="25"/>
    </location>
</feature>
<evidence type="ECO:0000256" key="1">
    <source>
        <dbReference type="SAM" id="SignalP"/>
    </source>
</evidence>
<evidence type="ECO:0000313" key="3">
    <source>
        <dbReference type="Proteomes" id="UP001162880"/>
    </source>
</evidence>
<accession>A0ABT0AXK8</accession>
<keyword evidence="1" id="KW-0732">Signal</keyword>